<proteinExistence type="predicted"/>
<evidence type="ECO:0000256" key="5">
    <source>
        <dbReference type="ARBA" id="ARBA00022741"/>
    </source>
</evidence>
<keyword evidence="10 16" id="KW-0472">Membrane</keyword>
<dbReference type="InterPro" id="IPR008266">
    <property type="entry name" value="Tyr_kinase_AS"/>
</dbReference>
<dbReference type="FunFam" id="1.10.510.10:FF:001512">
    <property type="entry name" value="Receptor tyrosine-protein kinase erbB-2"/>
    <property type="match status" value="1"/>
</dbReference>
<dbReference type="GO" id="GO:0004714">
    <property type="term" value="F:transmembrane receptor protein tyrosine kinase activity"/>
    <property type="evidence" value="ECO:0007669"/>
    <property type="project" value="UniProtKB-EC"/>
</dbReference>
<evidence type="ECO:0000256" key="3">
    <source>
        <dbReference type="ARBA" id="ARBA00022692"/>
    </source>
</evidence>
<dbReference type="SMART" id="SM00219">
    <property type="entry name" value="TyrKc"/>
    <property type="match status" value="1"/>
</dbReference>
<dbReference type="EMBL" id="JAHWGI010001078">
    <property type="protein sequence ID" value="KAK3922236.1"/>
    <property type="molecule type" value="Genomic_DNA"/>
</dbReference>
<keyword evidence="6 19" id="KW-0418">Kinase</keyword>
<feature type="domain" description="Protein kinase" evidence="17">
    <location>
        <begin position="510"/>
        <end position="778"/>
    </location>
</feature>
<evidence type="ECO:0000256" key="16">
    <source>
        <dbReference type="SAM" id="Phobius"/>
    </source>
</evidence>
<dbReference type="InterPro" id="IPR038677">
    <property type="entry name" value="WIF_sf"/>
</dbReference>
<sequence>ISQLLQDTVILCAHEVHTFLESFDGTRYELYYVRDGVVNTYALSFKVPVQAAIQNLTFHWLALAKHPVSASAYIRTEVYIQETSEKREIETLPSQVHHKRRGERDCASGDTATPYWKSKRSNFTLSTKSTNCDFSPLSVPVQVLYQFRMEVGDKEAMDPPTLDIPPRGRLPDFVETFKVHLPCTGRKAAEVDVLIQLNITTNTKKHNDTVLNFMRKKICLLDDRPRTPHPNEVGPPSAGATGAAGADAAAGGAGGGDGWRPVLLEATEGLYATGGIAGALFVLSSFLMVLVWKRRSTSKMRPQECQYTSYASAYGSPPSVLVSKPPLPGSGRGALGPFIGAVNSDSDCGSYATIASFHKVGLGSALGLGSVLGSALGGSSVLGGSASRVLGPSSLASGSLTKSSPRAASPYAASPYATSVVATSGGGSAGGGGGGASVVTRLYSPTPALATPQTESAYSSYSSYCPRRVAYYAASSVNSFGKPSVSPQVDARLREPLNRVRLLSVPRATLEPQALLYEGTFGQVWRGAWRARPGHHEDVLIKTVSDQASELQISVLLSEGLSLAGLSHEHILAPRAVAVEAGERPLLAYAIGVKYGNLKRFLMLSRSGGEGHFAILTKDMVHMAMQVALGVAFLHTHRIWHRDIATRNCIVDPELRVKIADPGLSRDLFPNDYHCLGDSDNRPLGWLAPESLLLRHFSAASDVWAWGVLLWELVTLAGQPYQEVDPFEMAVFLRDGYRLAQPDSCPDELYGLMAACWMTAPEDRPSMTQLLAGLQEFSAALGHYI</sequence>
<dbReference type="PROSITE" id="PS50011">
    <property type="entry name" value="PROTEIN_KINASE_DOM"/>
    <property type="match status" value="1"/>
</dbReference>
<dbReference type="PANTHER" id="PTHR24416">
    <property type="entry name" value="TYROSINE-PROTEIN KINASE RECEPTOR"/>
    <property type="match status" value="1"/>
</dbReference>
<dbReference type="Gene3D" id="2.60.40.2170">
    <property type="entry name" value="Wnt, WIF domain"/>
    <property type="match status" value="2"/>
</dbReference>
<dbReference type="GO" id="GO:0050793">
    <property type="term" value="P:regulation of developmental process"/>
    <property type="evidence" value="ECO:0007669"/>
    <property type="project" value="UniProtKB-ARBA"/>
</dbReference>
<dbReference type="PROSITE" id="PS00109">
    <property type="entry name" value="PROTEIN_KINASE_TYR"/>
    <property type="match status" value="1"/>
</dbReference>
<dbReference type="Pfam" id="PF02019">
    <property type="entry name" value="WIF"/>
    <property type="match status" value="2"/>
</dbReference>
<keyword evidence="4" id="KW-0732">Signal</keyword>
<evidence type="ECO:0000256" key="14">
    <source>
        <dbReference type="ARBA" id="ARBA00051243"/>
    </source>
</evidence>
<feature type="region of interest" description="Disordered" evidence="15">
    <location>
        <begin position="94"/>
        <end position="113"/>
    </location>
</feature>
<evidence type="ECO:0000256" key="2">
    <source>
        <dbReference type="ARBA" id="ARBA00022679"/>
    </source>
</evidence>
<feature type="domain" description="WIF" evidence="18">
    <location>
        <begin position="79"/>
        <end position="219"/>
    </location>
</feature>
<reference evidence="19" key="2">
    <citation type="journal article" date="2023" name="BMC Genomics">
        <title>Pest status, molecular evolution, and epigenetic factors derived from the genome assembly of Frankliniella fusca, a thysanopteran phytovirus vector.</title>
        <authorList>
            <person name="Catto M.A."/>
            <person name="Labadie P.E."/>
            <person name="Jacobson A.L."/>
            <person name="Kennedy G.G."/>
            <person name="Srinivasan R."/>
            <person name="Hunt B.G."/>
        </authorList>
    </citation>
    <scope>NUCLEOTIDE SEQUENCE</scope>
    <source>
        <strain evidence="19">PL_HMW_Pooled</strain>
    </source>
</reference>
<evidence type="ECO:0000313" key="19">
    <source>
        <dbReference type="EMBL" id="KAK3922236.1"/>
    </source>
</evidence>
<comment type="caution">
    <text evidence="19">The sequence shown here is derived from an EMBL/GenBank/DDBJ whole genome shotgun (WGS) entry which is preliminary data.</text>
</comment>
<keyword evidence="2" id="KW-0808">Transferase</keyword>
<accession>A0AAE1LJ82</accession>
<evidence type="ECO:0000256" key="11">
    <source>
        <dbReference type="ARBA" id="ARBA00023137"/>
    </source>
</evidence>
<feature type="region of interest" description="Disordered" evidence="15">
    <location>
        <begin position="224"/>
        <end position="252"/>
    </location>
</feature>
<keyword evidence="9 16" id="KW-1133">Transmembrane helix</keyword>
<dbReference type="InterPro" id="IPR050122">
    <property type="entry name" value="RTK"/>
</dbReference>
<dbReference type="Gene3D" id="3.30.200.20">
    <property type="entry name" value="Phosphorylase Kinase, domain 1"/>
    <property type="match status" value="1"/>
</dbReference>
<evidence type="ECO:0000256" key="8">
    <source>
        <dbReference type="ARBA" id="ARBA00022889"/>
    </source>
</evidence>
<evidence type="ECO:0000259" key="18">
    <source>
        <dbReference type="PROSITE" id="PS50814"/>
    </source>
</evidence>
<dbReference type="GO" id="GO:0007169">
    <property type="term" value="P:cell surface receptor protein tyrosine kinase signaling pathway"/>
    <property type="evidence" value="ECO:0007669"/>
    <property type="project" value="TreeGrafter"/>
</dbReference>
<keyword evidence="11" id="KW-0829">Tyrosine-protein kinase</keyword>
<evidence type="ECO:0000256" key="15">
    <source>
        <dbReference type="SAM" id="MobiDB-lite"/>
    </source>
</evidence>
<keyword evidence="3 16" id="KW-0812">Transmembrane</keyword>
<feature type="compositionally biased region" description="Low complexity" evidence="15">
    <location>
        <begin position="238"/>
        <end position="250"/>
    </location>
</feature>
<name>A0AAE1LJ82_9NEOP</name>
<dbReference type="GO" id="GO:0010976">
    <property type="term" value="P:positive regulation of neuron projection development"/>
    <property type="evidence" value="ECO:0007669"/>
    <property type="project" value="TreeGrafter"/>
</dbReference>
<gene>
    <name evidence="19" type="ORF">KUF71_011710</name>
</gene>
<organism evidence="19 20">
    <name type="scientific">Frankliniella fusca</name>
    <dbReference type="NCBI Taxonomy" id="407009"/>
    <lineage>
        <taxon>Eukaryota</taxon>
        <taxon>Metazoa</taxon>
        <taxon>Ecdysozoa</taxon>
        <taxon>Arthropoda</taxon>
        <taxon>Hexapoda</taxon>
        <taxon>Insecta</taxon>
        <taxon>Pterygota</taxon>
        <taxon>Neoptera</taxon>
        <taxon>Paraneoptera</taxon>
        <taxon>Thysanoptera</taxon>
        <taxon>Terebrantia</taxon>
        <taxon>Thripoidea</taxon>
        <taxon>Thripidae</taxon>
        <taxon>Frankliniella</taxon>
    </lineage>
</organism>
<comment type="subcellular location">
    <subcellularLocation>
        <location evidence="1">Cell membrane</location>
        <topology evidence="1">Single-pass membrane protein</topology>
    </subcellularLocation>
</comment>
<dbReference type="GO" id="GO:0005886">
    <property type="term" value="C:plasma membrane"/>
    <property type="evidence" value="ECO:0007669"/>
    <property type="project" value="UniProtKB-SubCell"/>
</dbReference>
<feature type="non-terminal residue" evidence="19">
    <location>
        <position position="785"/>
    </location>
</feature>
<keyword evidence="8" id="KW-0130">Cell adhesion</keyword>
<keyword evidence="5" id="KW-0547">Nucleotide-binding</keyword>
<dbReference type="GO" id="GO:0007155">
    <property type="term" value="P:cell adhesion"/>
    <property type="evidence" value="ECO:0007669"/>
    <property type="project" value="UniProtKB-KW"/>
</dbReference>
<evidence type="ECO:0000256" key="7">
    <source>
        <dbReference type="ARBA" id="ARBA00022840"/>
    </source>
</evidence>
<dbReference type="InterPro" id="IPR020635">
    <property type="entry name" value="Tyr_kinase_cat_dom"/>
</dbReference>
<dbReference type="InterPro" id="IPR000719">
    <property type="entry name" value="Prot_kinase_dom"/>
</dbReference>
<dbReference type="SUPFAM" id="SSF56112">
    <property type="entry name" value="Protein kinase-like (PK-like)"/>
    <property type="match status" value="1"/>
</dbReference>
<dbReference type="GO" id="GO:0007409">
    <property type="term" value="P:axonogenesis"/>
    <property type="evidence" value="ECO:0007669"/>
    <property type="project" value="TreeGrafter"/>
</dbReference>
<keyword evidence="12" id="KW-0675">Receptor</keyword>
<dbReference type="PANTHER" id="PTHR24416:SF349">
    <property type="entry name" value="TYROSINE-PROTEIN KINASE RYK"/>
    <property type="match status" value="1"/>
</dbReference>
<comment type="catalytic activity">
    <reaction evidence="14">
        <text>L-tyrosyl-[protein] + ATP = O-phospho-L-tyrosyl-[protein] + ADP + H(+)</text>
        <dbReference type="Rhea" id="RHEA:10596"/>
        <dbReference type="Rhea" id="RHEA-COMP:10136"/>
        <dbReference type="Rhea" id="RHEA-COMP:20101"/>
        <dbReference type="ChEBI" id="CHEBI:15378"/>
        <dbReference type="ChEBI" id="CHEBI:30616"/>
        <dbReference type="ChEBI" id="CHEBI:46858"/>
        <dbReference type="ChEBI" id="CHEBI:61978"/>
        <dbReference type="ChEBI" id="CHEBI:456216"/>
        <dbReference type="EC" id="2.7.10.1"/>
    </reaction>
</comment>
<evidence type="ECO:0000256" key="6">
    <source>
        <dbReference type="ARBA" id="ARBA00022777"/>
    </source>
</evidence>
<evidence type="ECO:0000313" key="20">
    <source>
        <dbReference type="Proteomes" id="UP001219518"/>
    </source>
</evidence>
<dbReference type="InterPro" id="IPR001245">
    <property type="entry name" value="Ser-Thr/Tyr_kinase_cat_dom"/>
</dbReference>
<dbReference type="SMART" id="SM00469">
    <property type="entry name" value="WIF"/>
    <property type="match status" value="1"/>
</dbReference>
<evidence type="ECO:0000256" key="12">
    <source>
        <dbReference type="ARBA" id="ARBA00023170"/>
    </source>
</evidence>
<protein>
    <submittedName>
        <fullName evidence="19">Tyrosine-protein kinase RYK</fullName>
    </submittedName>
</protein>
<keyword evidence="20" id="KW-1185">Reference proteome</keyword>
<dbReference type="Pfam" id="PF07714">
    <property type="entry name" value="PK_Tyr_Ser-Thr"/>
    <property type="match status" value="1"/>
</dbReference>
<evidence type="ECO:0000259" key="17">
    <source>
        <dbReference type="PROSITE" id="PS50011"/>
    </source>
</evidence>
<dbReference type="PROSITE" id="PS50814">
    <property type="entry name" value="WIF"/>
    <property type="match status" value="1"/>
</dbReference>
<reference evidence="19" key="1">
    <citation type="submission" date="2021-07" db="EMBL/GenBank/DDBJ databases">
        <authorList>
            <person name="Catto M.A."/>
            <person name="Jacobson A."/>
            <person name="Kennedy G."/>
            <person name="Labadie P."/>
            <person name="Hunt B.G."/>
            <person name="Srinivasan R."/>
        </authorList>
    </citation>
    <scope>NUCLEOTIDE SEQUENCE</scope>
    <source>
        <strain evidence="19">PL_HMW_Pooled</strain>
        <tissue evidence="19">Head</tissue>
    </source>
</reference>
<feature type="transmembrane region" description="Helical" evidence="16">
    <location>
        <begin position="270"/>
        <end position="292"/>
    </location>
</feature>
<evidence type="ECO:0000256" key="4">
    <source>
        <dbReference type="ARBA" id="ARBA00022729"/>
    </source>
</evidence>
<evidence type="ECO:0000256" key="13">
    <source>
        <dbReference type="ARBA" id="ARBA00023180"/>
    </source>
</evidence>
<dbReference type="AlphaFoldDB" id="A0AAE1LJ82"/>
<dbReference type="InterPro" id="IPR003306">
    <property type="entry name" value="WIF"/>
</dbReference>
<dbReference type="InterPro" id="IPR011009">
    <property type="entry name" value="Kinase-like_dom_sf"/>
</dbReference>
<evidence type="ECO:0000256" key="9">
    <source>
        <dbReference type="ARBA" id="ARBA00022989"/>
    </source>
</evidence>
<dbReference type="GO" id="GO:0051897">
    <property type="term" value="P:positive regulation of phosphatidylinositol 3-kinase/protein kinase B signal transduction"/>
    <property type="evidence" value="ECO:0007669"/>
    <property type="project" value="TreeGrafter"/>
</dbReference>
<dbReference type="GO" id="GO:0043235">
    <property type="term" value="C:receptor complex"/>
    <property type="evidence" value="ECO:0007669"/>
    <property type="project" value="TreeGrafter"/>
</dbReference>
<dbReference type="GO" id="GO:0005524">
    <property type="term" value="F:ATP binding"/>
    <property type="evidence" value="ECO:0007669"/>
    <property type="project" value="UniProtKB-KW"/>
</dbReference>
<keyword evidence="7" id="KW-0067">ATP-binding</keyword>
<dbReference type="Gene3D" id="1.10.510.10">
    <property type="entry name" value="Transferase(Phosphotransferase) domain 1"/>
    <property type="match status" value="1"/>
</dbReference>
<dbReference type="Proteomes" id="UP001219518">
    <property type="component" value="Unassembled WGS sequence"/>
</dbReference>
<evidence type="ECO:0000256" key="1">
    <source>
        <dbReference type="ARBA" id="ARBA00004162"/>
    </source>
</evidence>
<keyword evidence="13" id="KW-0325">Glycoprotein</keyword>
<evidence type="ECO:0000256" key="10">
    <source>
        <dbReference type="ARBA" id="ARBA00023136"/>
    </source>
</evidence>